<evidence type="ECO:0000259" key="2">
    <source>
        <dbReference type="Pfam" id="PF07859"/>
    </source>
</evidence>
<reference evidence="3" key="2">
    <citation type="submission" date="2021-04" db="EMBL/GenBank/DDBJ databases">
        <title>Isolation and genomic analysis of the ibuprofen-degrading bacterium Sphingomonas strain MPO218.</title>
        <authorList>
            <person name="Aulestia M."/>
            <person name="Flores A."/>
            <person name="Mangas E.L."/>
            <person name="Perez-Pulido A.J."/>
            <person name="Santero E."/>
            <person name="Camacho E.M."/>
        </authorList>
    </citation>
    <scope>NUCLEOTIDE SEQUENCE</scope>
    <source>
        <strain evidence="3">MPO218</strain>
    </source>
</reference>
<dbReference type="EMBL" id="CP059319">
    <property type="protein sequence ID" value="QTH21659.1"/>
    <property type="molecule type" value="Genomic_DNA"/>
</dbReference>
<dbReference type="InterPro" id="IPR050300">
    <property type="entry name" value="GDXG_lipolytic_enzyme"/>
</dbReference>
<sequence length="308" mass="32153">MALDPEIAGFLEQMQAAGFPAFGSIAAPDLRRFLKGLAEMAPAGPAMATVRDVMAEAGGQPVPVRLYVPRTAPRALILFFHGGGWTIGSVAESDGFARLLASSLGCAVASVDYRLAPEHPFPAAVDDAFAALRWIADHGAELLGQPCPLLLFGDSAGANLAAVATLLARDAGGPAIAGQVLLNPSTTADADSRPAGDIDSPFITRDEIAWLFDQYVPDPATRRDPRFAPLGAASHAALPPALILTAEHDLLRTDGEAYAETLASAGVRVVAKRYPGAIHSWLTLNPAFALSQQALADIGRFVDELLDG</sequence>
<dbReference type="PANTHER" id="PTHR48081:SF8">
    <property type="entry name" value="ALPHA_BETA HYDROLASE FOLD-3 DOMAIN-CONTAINING PROTEIN-RELATED"/>
    <property type="match status" value="1"/>
</dbReference>
<protein>
    <submittedName>
        <fullName evidence="3">Alpha/beta hydrolase</fullName>
    </submittedName>
</protein>
<dbReference type="GO" id="GO:0016787">
    <property type="term" value="F:hydrolase activity"/>
    <property type="evidence" value="ECO:0007669"/>
    <property type="project" value="UniProtKB-KW"/>
</dbReference>
<name>A0A975HF88_9SPHN</name>
<dbReference type="RefSeq" id="WP_208632839.1">
    <property type="nucleotide sequence ID" value="NZ_CP059319.1"/>
</dbReference>
<feature type="domain" description="Alpha/beta hydrolase fold-3" evidence="2">
    <location>
        <begin position="77"/>
        <end position="282"/>
    </location>
</feature>
<dbReference type="Pfam" id="PF07859">
    <property type="entry name" value="Abhydrolase_3"/>
    <property type="match status" value="1"/>
</dbReference>
<keyword evidence="1 3" id="KW-0378">Hydrolase</keyword>
<proteinExistence type="predicted"/>
<evidence type="ECO:0000313" key="3">
    <source>
        <dbReference type="EMBL" id="QTH21659.1"/>
    </source>
</evidence>
<dbReference type="Proteomes" id="UP000664914">
    <property type="component" value="Chromosome"/>
</dbReference>
<organism evidence="3 4">
    <name type="scientific">Rhizorhabdus wittichii</name>
    <dbReference type="NCBI Taxonomy" id="160791"/>
    <lineage>
        <taxon>Bacteria</taxon>
        <taxon>Pseudomonadati</taxon>
        <taxon>Pseudomonadota</taxon>
        <taxon>Alphaproteobacteria</taxon>
        <taxon>Sphingomonadales</taxon>
        <taxon>Sphingomonadaceae</taxon>
        <taxon>Rhizorhabdus</taxon>
    </lineage>
</organism>
<evidence type="ECO:0000256" key="1">
    <source>
        <dbReference type="ARBA" id="ARBA00022801"/>
    </source>
</evidence>
<dbReference type="InterPro" id="IPR029058">
    <property type="entry name" value="AB_hydrolase_fold"/>
</dbReference>
<dbReference type="InterPro" id="IPR013094">
    <property type="entry name" value="AB_hydrolase_3"/>
</dbReference>
<dbReference type="Gene3D" id="3.40.50.1820">
    <property type="entry name" value="alpha/beta hydrolase"/>
    <property type="match status" value="1"/>
</dbReference>
<dbReference type="PANTHER" id="PTHR48081">
    <property type="entry name" value="AB HYDROLASE SUPERFAMILY PROTEIN C4A8.06C"/>
    <property type="match status" value="1"/>
</dbReference>
<evidence type="ECO:0000313" key="4">
    <source>
        <dbReference type="Proteomes" id="UP000664914"/>
    </source>
</evidence>
<dbReference type="AlphaFoldDB" id="A0A975HF88"/>
<dbReference type="SUPFAM" id="SSF53474">
    <property type="entry name" value="alpha/beta-Hydrolases"/>
    <property type="match status" value="1"/>
</dbReference>
<accession>A0A975HF88</accession>
<reference evidence="3" key="1">
    <citation type="submission" date="2020-07" db="EMBL/GenBank/DDBJ databases">
        <authorList>
            <person name="Camacho E."/>
        </authorList>
    </citation>
    <scope>NUCLEOTIDE SEQUENCE</scope>
    <source>
        <strain evidence="3">MPO218</strain>
    </source>
</reference>
<gene>
    <name evidence="3" type="ORF">HRJ34_25700</name>
</gene>